<evidence type="ECO:0000256" key="2">
    <source>
        <dbReference type="ARBA" id="ARBA00022475"/>
    </source>
</evidence>
<evidence type="ECO:0000313" key="10">
    <source>
        <dbReference type="EMBL" id="SHN59390.1"/>
    </source>
</evidence>
<dbReference type="Proteomes" id="UP000186469">
    <property type="component" value="Unassembled WGS sequence"/>
</dbReference>
<keyword evidence="4 8" id="KW-0812">Transmembrane</keyword>
<comment type="subcellular location">
    <subcellularLocation>
        <location evidence="1">Membrane</location>
    </subcellularLocation>
</comment>
<dbReference type="EMBL" id="FRDI01000004">
    <property type="protein sequence ID" value="SHN59390.1"/>
    <property type="molecule type" value="Genomic_DNA"/>
</dbReference>
<keyword evidence="7" id="KW-0131">Cell cycle</keyword>
<evidence type="ECO:0000256" key="1">
    <source>
        <dbReference type="ARBA" id="ARBA00004370"/>
    </source>
</evidence>
<keyword evidence="2" id="KW-1003">Cell membrane</keyword>
<evidence type="ECO:0000256" key="5">
    <source>
        <dbReference type="ARBA" id="ARBA00022989"/>
    </source>
</evidence>
<dbReference type="GO" id="GO:0016020">
    <property type="term" value="C:membrane"/>
    <property type="evidence" value="ECO:0007669"/>
    <property type="project" value="UniProtKB-SubCell"/>
</dbReference>
<evidence type="ECO:0000256" key="8">
    <source>
        <dbReference type="SAM" id="Phobius"/>
    </source>
</evidence>
<dbReference type="STRING" id="1121455.SAMN02745728_01004"/>
<dbReference type="OrthoDB" id="5470105at2"/>
<feature type="domain" description="POTRA" evidence="9">
    <location>
        <begin position="80"/>
        <end position="148"/>
    </location>
</feature>
<sequence>MTRKNKSKIDSKKIFSRGGNTRVVKYTNNRESFVNFSSVKNSFGSLFRIGTFFSISLLLLIILSFGLIFSYNYITSCRYFSIKEIIISGNLRLDSREILETCRISNGGNLLAINLDETKGLLTKNPWVKEASVQRILPDTLSIKVEEKKPAFWIEDQSVLYYADINGNKIAPVSKEQFTSFPTLVIEPGAEVLKNKLPDIVHSLANASLPINMSEVSWIRLSLGNGVELALESIDLKISIYYDNWAENLNNLALALRDMAARGELKNIYDIRSQSNNVWATKK</sequence>
<evidence type="ECO:0000313" key="11">
    <source>
        <dbReference type="Proteomes" id="UP000186469"/>
    </source>
</evidence>
<proteinExistence type="predicted"/>
<dbReference type="RefSeq" id="WP_072696704.1">
    <property type="nucleotide sequence ID" value="NZ_FRDI01000004.1"/>
</dbReference>
<protein>
    <submittedName>
        <fullName evidence="10">Cell division protein FtsQ</fullName>
    </submittedName>
</protein>
<dbReference type="GO" id="GO:0090529">
    <property type="term" value="P:cell septum assembly"/>
    <property type="evidence" value="ECO:0007669"/>
    <property type="project" value="InterPro"/>
</dbReference>
<dbReference type="PANTHER" id="PTHR35851:SF1">
    <property type="entry name" value="CELL DIVISION PROTEIN FTSQ"/>
    <property type="match status" value="1"/>
</dbReference>
<dbReference type="AlphaFoldDB" id="A0A1M7SLS7"/>
<accession>A0A1M7SLS7</accession>
<dbReference type="Gene3D" id="3.10.20.310">
    <property type="entry name" value="membrane protein fhac"/>
    <property type="match status" value="1"/>
</dbReference>
<keyword evidence="3 10" id="KW-0132">Cell division</keyword>
<evidence type="ECO:0000256" key="3">
    <source>
        <dbReference type="ARBA" id="ARBA00022618"/>
    </source>
</evidence>
<gene>
    <name evidence="10" type="ORF">SAMN02745728_01004</name>
</gene>
<reference evidence="10 11" key="1">
    <citation type="submission" date="2016-12" db="EMBL/GenBank/DDBJ databases">
        <authorList>
            <person name="Song W.-J."/>
            <person name="Kurnit D.M."/>
        </authorList>
    </citation>
    <scope>NUCLEOTIDE SEQUENCE [LARGE SCALE GENOMIC DNA]</scope>
    <source>
        <strain evidence="10 11">DSM 11393</strain>
    </source>
</reference>
<dbReference type="Pfam" id="PF08478">
    <property type="entry name" value="POTRA_1"/>
    <property type="match status" value="1"/>
</dbReference>
<dbReference type="PROSITE" id="PS51779">
    <property type="entry name" value="POTRA"/>
    <property type="match status" value="1"/>
</dbReference>
<keyword evidence="11" id="KW-1185">Reference proteome</keyword>
<evidence type="ECO:0000259" key="9">
    <source>
        <dbReference type="PROSITE" id="PS51779"/>
    </source>
</evidence>
<evidence type="ECO:0000256" key="6">
    <source>
        <dbReference type="ARBA" id="ARBA00023136"/>
    </source>
</evidence>
<evidence type="ECO:0000256" key="7">
    <source>
        <dbReference type="ARBA" id="ARBA00023306"/>
    </source>
</evidence>
<organism evidence="10 11">
    <name type="scientific">Desulfovibrio litoralis DSM 11393</name>
    <dbReference type="NCBI Taxonomy" id="1121455"/>
    <lineage>
        <taxon>Bacteria</taxon>
        <taxon>Pseudomonadati</taxon>
        <taxon>Thermodesulfobacteriota</taxon>
        <taxon>Desulfovibrionia</taxon>
        <taxon>Desulfovibrionales</taxon>
        <taxon>Desulfovibrionaceae</taxon>
        <taxon>Desulfovibrio</taxon>
    </lineage>
</organism>
<dbReference type="PANTHER" id="PTHR35851">
    <property type="entry name" value="CELL DIVISION PROTEIN FTSQ"/>
    <property type="match status" value="1"/>
</dbReference>
<feature type="transmembrane region" description="Helical" evidence="8">
    <location>
        <begin position="46"/>
        <end position="71"/>
    </location>
</feature>
<keyword evidence="5 8" id="KW-1133">Transmembrane helix</keyword>
<name>A0A1M7SLS7_9BACT</name>
<dbReference type="InterPro" id="IPR026579">
    <property type="entry name" value="FtsQ"/>
</dbReference>
<dbReference type="InterPro" id="IPR013685">
    <property type="entry name" value="POTRA_FtsQ_type"/>
</dbReference>
<keyword evidence="6 8" id="KW-0472">Membrane</keyword>
<evidence type="ECO:0000256" key="4">
    <source>
        <dbReference type="ARBA" id="ARBA00022692"/>
    </source>
</evidence>
<dbReference type="InterPro" id="IPR034746">
    <property type="entry name" value="POTRA"/>
</dbReference>